<dbReference type="SUPFAM" id="SSF46689">
    <property type="entry name" value="Homeodomain-like"/>
    <property type="match status" value="1"/>
</dbReference>
<evidence type="ECO:0000256" key="1">
    <source>
        <dbReference type="ARBA" id="ARBA00006484"/>
    </source>
</evidence>
<comment type="caution">
    <text evidence="11">The sequence shown here is derived from an EMBL/GenBank/DDBJ whole genome shotgun (WGS) entry which is preliminary data.</text>
</comment>
<feature type="domain" description="ELK" evidence="10">
    <location>
        <begin position="841"/>
        <end position="861"/>
    </location>
</feature>
<dbReference type="Gene3D" id="1.10.10.60">
    <property type="entry name" value="Homeodomain-like"/>
    <property type="match status" value="1"/>
</dbReference>
<accession>A0A150H1U6</accession>
<dbReference type="InterPro" id="IPR002347">
    <property type="entry name" value="SDR_fam"/>
</dbReference>
<feature type="region of interest" description="Disordered" evidence="8">
    <location>
        <begin position="211"/>
        <end position="236"/>
    </location>
</feature>
<dbReference type="Gene3D" id="3.40.50.720">
    <property type="entry name" value="NAD(P)-binding Rossmann-like Domain"/>
    <property type="match status" value="1"/>
</dbReference>
<keyword evidence="5 6" id="KW-0539">Nucleus</keyword>
<dbReference type="InterPro" id="IPR001356">
    <property type="entry name" value="HD"/>
</dbReference>
<reference evidence="12" key="1">
    <citation type="journal article" date="2016" name="Nat. Commun.">
        <title>The Gonium pectorale genome demonstrates co-option of cell cycle regulation during the evolution of multicellularity.</title>
        <authorList>
            <person name="Hanschen E.R."/>
            <person name="Marriage T.N."/>
            <person name="Ferris P.J."/>
            <person name="Hamaji T."/>
            <person name="Toyoda A."/>
            <person name="Fujiyama A."/>
            <person name="Neme R."/>
            <person name="Noguchi H."/>
            <person name="Minakuchi Y."/>
            <person name="Suzuki M."/>
            <person name="Kawai-Toyooka H."/>
            <person name="Smith D.R."/>
            <person name="Sparks H."/>
            <person name="Anderson J."/>
            <person name="Bakaric R."/>
            <person name="Luria V."/>
            <person name="Karger A."/>
            <person name="Kirschner M.W."/>
            <person name="Durand P.M."/>
            <person name="Michod R.E."/>
            <person name="Nozaki H."/>
            <person name="Olson B.J."/>
        </authorList>
    </citation>
    <scope>NUCLEOTIDE SEQUENCE [LARGE SCALE GENOMIC DNA]</scope>
    <source>
        <strain evidence="12">NIES-2863</strain>
    </source>
</reference>
<evidence type="ECO:0000313" key="12">
    <source>
        <dbReference type="Proteomes" id="UP000075714"/>
    </source>
</evidence>
<evidence type="ECO:0000259" key="10">
    <source>
        <dbReference type="PROSITE" id="PS51213"/>
    </source>
</evidence>
<protein>
    <recommendedName>
        <fullName evidence="13">Homeobox domain-containing protein</fullName>
    </recommendedName>
</protein>
<dbReference type="PANTHER" id="PTHR24320">
    <property type="entry name" value="RETINOL DEHYDROGENASE"/>
    <property type="match status" value="1"/>
</dbReference>
<evidence type="ECO:0000256" key="2">
    <source>
        <dbReference type="ARBA" id="ARBA00023002"/>
    </source>
</evidence>
<dbReference type="OrthoDB" id="191139at2759"/>
<dbReference type="InterPro" id="IPR008422">
    <property type="entry name" value="KN_HD"/>
</dbReference>
<feature type="domain" description="Homeobox" evidence="9">
    <location>
        <begin position="861"/>
        <end position="924"/>
    </location>
</feature>
<evidence type="ECO:0000256" key="4">
    <source>
        <dbReference type="ARBA" id="ARBA00023155"/>
    </source>
</evidence>
<evidence type="ECO:0000256" key="5">
    <source>
        <dbReference type="ARBA" id="ARBA00023242"/>
    </source>
</evidence>
<dbReference type="InterPro" id="IPR005539">
    <property type="entry name" value="ELK_dom"/>
</dbReference>
<dbReference type="SMART" id="SM00389">
    <property type="entry name" value="HOX"/>
    <property type="match status" value="1"/>
</dbReference>
<dbReference type="Pfam" id="PF00106">
    <property type="entry name" value="adh_short"/>
    <property type="match status" value="1"/>
</dbReference>
<evidence type="ECO:0000313" key="11">
    <source>
        <dbReference type="EMBL" id="KXZ56109.1"/>
    </source>
</evidence>
<dbReference type="SUPFAM" id="SSF51735">
    <property type="entry name" value="NAD(P)-binding Rossmann-fold domains"/>
    <property type="match status" value="1"/>
</dbReference>
<dbReference type="Pfam" id="PF05920">
    <property type="entry name" value="Homeobox_KN"/>
    <property type="match status" value="1"/>
</dbReference>
<dbReference type="EMBL" id="LSYV01000003">
    <property type="protein sequence ID" value="KXZ56109.1"/>
    <property type="molecule type" value="Genomic_DNA"/>
</dbReference>
<dbReference type="GO" id="GO:0006355">
    <property type="term" value="P:regulation of DNA-templated transcription"/>
    <property type="evidence" value="ECO:0007669"/>
    <property type="project" value="InterPro"/>
</dbReference>
<evidence type="ECO:0000256" key="3">
    <source>
        <dbReference type="ARBA" id="ARBA00023125"/>
    </source>
</evidence>
<dbReference type="PANTHER" id="PTHR24320:SF286">
    <property type="entry name" value="NAD(P)-BINDING ROSSMANN-FOLD SUPERFAMILY PROTEIN"/>
    <property type="match status" value="1"/>
</dbReference>
<evidence type="ECO:0000256" key="6">
    <source>
        <dbReference type="PROSITE-ProRule" id="PRU00108"/>
    </source>
</evidence>
<gene>
    <name evidence="11" type="ORF">GPECTOR_2g991</name>
</gene>
<feature type="DNA-binding region" description="Homeobox; TALE-type" evidence="6">
    <location>
        <begin position="862"/>
        <end position="925"/>
    </location>
</feature>
<evidence type="ECO:0008006" key="13">
    <source>
        <dbReference type="Google" id="ProtNLM"/>
    </source>
</evidence>
<dbReference type="PRINTS" id="PR00081">
    <property type="entry name" value="GDHRDH"/>
</dbReference>
<feature type="compositionally biased region" description="Low complexity" evidence="8">
    <location>
        <begin position="110"/>
        <end position="124"/>
    </location>
</feature>
<evidence type="ECO:0000259" key="9">
    <source>
        <dbReference type="PROSITE" id="PS50071"/>
    </source>
</evidence>
<keyword evidence="4 6" id="KW-0371">Homeobox</keyword>
<sequence length="948" mass="98189">MDAASATTIPRTTGGSLSATPPLLRLMHTALDGTVESFVNIYDNLAERLSIKPRATFSEDLSGKVAIVTGGNAGIGFATAQQLARRGAHVVIACRDAGRAEAAVQAIARSSPASSSTSSSSSSSPSPPAPPPRVEAMPLDLGRLASVRAFAEAWRNRGLPLHLLVCNAGVMGPPKRLETADGLEMQFQVNFLSHWLLANLLLGSERERRKALTAAPPPRTAAAATSATAGAGGAASKPASATAAPLALSLHAFAGGAGVGAAGAAVPAGGEEEATRVVMVTSLTHRAGPLQWADKQSLHSYEPFLSYGLSKLANILTAKELQRRFDRSRGLGRDTAVAVHPGLVSTDLANGFFRGVSTGWAAGTPLQPLVEGAVRGASHVIGPLLMRSPEQSAAVMLHACLAPPAAVAGRYLALGRPAQPDQAGPAGLPRFPNAALWAQQQYESSPQSQPHPSHLPMYGALGPGACYAPSAASNASAFAAAGCAAGAATAAAAITTDLGAMDLDLDRLAEECMELIGETGNLLDASGIGWAPDGPPDWPPSVVNGWLDTAKRACHQQNDRDRQPVQTSPGAVGAGAVVGVAAPAQVAPGLLGGDLLRPTPMAQRGGGGSRGSGGEADGTPGGSCADELWSMYFGPMEPAGGQVALGHSPDPGQGCSLGGAGSPAGSQGGHAPALTLPSFDGCTAGWAHDSADATRLRLLHHPRLRELVDAVVGCRKVVVRSREAADELDAARDAALRDLNKMRAQARSSGAVPPGYDPALDLAVNQYIDLCEAYQAELTPLFKEAEVLMQDFETRLSSALQRGADASARITMPSSSGADAGALVSAGADPLLGGGGGEDLELRTVLKRKYTAQIRQLQEEFSKRKKIGKLPEDATSVLKQWWAANFAWPYPGEDVKRQLGAAAGLNATQINNWFINQRKRHWHKLFLGRQPASKEEAEVMLRKMKLIP</sequence>
<dbReference type="PROSITE" id="PS50071">
    <property type="entry name" value="HOMEOBOX_2"/>
    <property type="match status" value="1"/>
</dbReference>
<dbReference type="AlphaFoldDB" id="A0A150H1U6"/>
<organism evidence="11 12">
    <name type="scientific">Gonium pectorale</name>
    <name type="common">Green alga</name>
    <dbReference type="NCBI Taxonomy" id="33097"/>
    <lineage>
        <taxon>Eukaryota</taxon>
        <taxon>Viridiplantae</taxon>
        <taxon>Chlorophyta</taxon>
        <taxon>core chlorophytes</taxon>
        <taxon>Chlorophyceae</taxon>
        <taxon>CS clade</taxon>
        <taxon>Chlamydomonadales</taxon>
        <taxon>Volvocaceae</taxon>
        <taxon>Gonium</taxon>
    </lineage>
</organism>
<dbReference type="GO" id="GO:0016491">
    <property type="term" value="F:oxidoreductase activity"/>
    <property type="evidence" value="ECO:0007669"/>
    <property type="project" value="UniProtKB-KW"/>
</dbReference>
<dbReference type="InterPro" id="IPR036291">
    <property type="entry name" value="NAD(P)-bd_dom_sf"/>
</dbReference>
<keyword evidence="2" id="KW-0560">Oxidoreductase</keyword>
<dbReference type="GO" id="GO:0005634">
    <property type="term" value="C:nucleus"/>
    <property type="evidence" value="ECO:0007669"/>
    <property type="project" value="UniProtKB-SubCell"/>
</dbReference>
<dbReference type="Proteomes" id="UP000075714">
    <property type="component" value="Unassembled WGS sequence"/>
</dbReference>
<evidence type="ECO:0000256" key="8">
    <source>
        <dbReference type="SAM" id="MobiDB-lite"/>
    </source>
</evidence>
<comment type="similarity">
    <text evidence="1">Belongs to the short-chain dehydrogenases/reductases (SDR) family.</text>
</comment>
<comment type="similarity">
    <text evidence="7">Belongs to the TALE/KNOX homeobox family.</text>
</comment>
<feature type="compositionally biased region" description="Gly residues" evidence="8">
    <location>
        <begin position="604"/>
        <end position="621"/>
    </location>
</feature>
<comment type="subcellular location">
    <subcellularLocation>
        <location evidence="6">Nucleus</location>
    </subcellularLocation>
</comment>
<proteinExistence type="inferred from homology"/>
<dbReference type="GO" id="GO:0003677">
    <property type="term" value="F:DNA binding"/>
    <property type="evidence" value="ECO:0007669"/>
    <property type="project" value="UniProtKB-UniRule"/>
</dbReference>
<name>A0A150H1U6_GONPE</name>
<evidence type="ECO:0000256" key="7">
    <source>
        <dbReference type="PROSITE-ProRule" id="PRU00559"/>
    </source>
</evidence>
<dbReference type="InterPro" id="IPR009057">
    <property type="entry name" value="Homeodomain-like_sf"/>
</dbReference>
<feature type="compositionally biased region" description="Low complexity" evidence="8">
    <location>
        <begin position="220"/>
        <end position="236"/>
    </location>
</feature>
<keyword evidence="12" id="KW-1185">Reference proteome</keyword>
<dbReference type="STRING" id="33097.A0A150H1U6"/>
<keyword evidence="3 6" id="KW-0238">DNA-binding</keyword>
<dbReference type="CDD" id="cd00086">
    <property type="entry name" value="homeodomain"/>
    <property type="match status" value="1"/>
</dbReference>
<feature type="region of interest" description="Disordered" evidence="8">
    <location>
        <begin position="108"/>
        <end position="136"/>
    </location>
</feature>
<dbReference type="PROSITE" id="PS51213">
    <property type="entry name" value="ELK"/>
    <property type="match status" value="1"/>
</dbReference>
<feature type="region of interest" description="Disordered" evidence="8">
    <location>
        <begin position="591"/>
        <end position="621"/>
    </location>
</feature>